<dbReference type="PANTHER" id="PTHR43767:SF1">
    <property type="entry name" value="NONRIBOSOMAL PEPTIDE SYNTHASE PES1 (EUROFUNG)-RELATED"/>
    <property type="match status" value="1"/>
</dbReference>
<dbReference type="RefSeq" id="WP_117700504.1">
    <property type="nucleotide sequence ID" value="NZ_QSTW01000001.1"/>
</dbReference>
<accession>A0A3E4ZEP5</accession>
<dbReference type="InterPro" id="IPR050237">
    <property type="entry name" value="ATP-dep_AMP-bd_enzyme"/>
</dbReference>
<organism evidence="2 3">
    <name type="scientific">Phocaeicola plebeius</name>
    <dbReference type="NCBI Taxonomy" id="310297"/>
    <lineage>
        <taxon>Bacteria</taxon>
        <taxon>Pseudomonadati</taxon>
        <taxon>Bacteroidota</taxon>
        <taxon>Bacteroidia</taxon>
        <taxon>Bacteroidales</taxon>
        <taxon>Bacteroidaceae</taxon>
        <taxon>Phocaeicola</taxon>
    </lineage>
</organism>
<dbReference type="AlphaFoldDB" id="A0A3E4ZEP5"/>
<evidence type="ECO:0000313" key="2">
    <source>
        <dbReference type="EMBL" id="RGM93489.1"/>
    </source>
</evidence>
<dbReference type="Pfam" id="PF00501">
    <property type="entry name" value="AMP-binding"/>
    <property type="match status" value="1"/>
</dbReference>
<dbReference type="Gene3D" id="3.40.50.12780">
    <property type="entry name" value="N-terminal domain of ligase-like"/>
    <property type="match status" value="1"/>
</dbReference>
<name>A0A3E4ZEP5_9BACT</name>
<comment type="caution">
    <text evidence="2">The sequence shown here is derived from an EMBL/GenBank/DDBJ whole genome shotgun (WGS) entry which is preliminary data.</text>
</comment>
<feature type="domain" description="AMP-dependent synthetase/ligase" evidence="1">
    <location>
        <begin position="64"/>
        <end position="228"/>
    </location>
</feature>
<dbReference type="SUPFAM" id="SSF56801">
    <property type="entry name" value="Acetyl-CoA synthetase-like"/>
    <property type="match status" value="1"/>
</dbReference>
<reference evidence="2 3" key="1">
    <citation type="submission" date="2018-08" db="EMBL/GenBank/DDBJ databases">
        <title>A genome reference for cultivated species of the human gut microbiota.</title>
        <authorList>
            <person name="Zou Y."/>
            <person name="Xue W."/>
            <person name="Luo G."/>
        </authorList>
    </citation>
    <scope>NUCLEOTIDE SEQUENCE [LARGE SCALE GENOMIC DNA]</scope>
    <source>
        <strain evidence="2 3">OM06-2</strain>
    </source>
</reference>
<sequence length="383" mass="42219">MSATPFITEIARQSILIDGKCYTAHEVRIPEGESQSLLQKRFHAEYGADSFQASLADFLAEWFDDSTTVLVHTSGSTGTPKPLRVEKQRMMQSAMLTVRFLGLKQGDTALLCMPLKYIAGKMVVVRALVAGLNLLPVAPCGHPLAEINTAPEFAAMIPMQVYNSLQVSAEKEYLKQVRHLIIGGGAIDSTLSTELASFPYAVWSTYGMTETLSHIALRRLNRPNASDWYTPFQGVKVSLSPENTLTIEAPAVCAEKLITNDICEFNAQGQFHILGRKDNTINTGGVKVQIEQVENALKTALPVPFMVTAVPDPKFGECIVLLLESEEQTDVPPLLAQAYNQLPVYWRPKQTFFVQHLPQTETGKPDRATARKVALEIASTKKK</sequence>
<dbReference type="PROSITE" id="PS00455">
    <property type="entry name" value="AMP_BINDING"/>
    <property type="match status" value="1"/>
</dbReference>
<dbReference type="EMBL" id="QSTW01000001">
    <property type="protein sequence ID" value="RGM93489.1"/>
    <property type="molecule type" value="Genomic_DNA"/>
</dbReference>
<dbReference type="InterPro" id="IPR045851">
    <property type="entry name" value="AMP-bd_C_sf"/>
</dbReference>
<dbReference type="Proteomes" id="UP000260814">
    <property type="component" value="Unassembled WGS sequence"/>
</dbReference>
<dbReference type="InterPro" id="IPR042099">
    <property type="entry name" value="ANL_N_sf"/>
</dbReference>
<dbReference type="InterPro" id="IPR000873">
    <property type="entry name" value="AMP-dep_synth/lig_dom"/>
</dbReference>
<dbReference type="PANTHER" id="PTHR43767">
    <property type="entry name" value="LONG-CHAIN-FATTY-ACID--COA LIGASE"/>
    <property type="match status" value="1"/>
</dbReference>
<dbReference type="Gene3D" id="3.30.300.30">
    <property type="match status" value="1"/>
</dbReference>
<dbReference type="GO" id="GO:0016878">
    <property type="term" value="F:acid-thiol ligase activity"/>
    <property type="evidence" value="ECO:0007669"/>
    <property type="project" value="UniProtKB-ARBA"/>
</dbReference>
<dbReference type="InterPro" id="IPR020845">
    <property type="entry name" value="AMP-binding_CS"/>
</dbReference>
<evidence type="ECO:0000313" key="3">
    <source>
        <dbReference type="Proteomes" id="UP000260814"/>
    </source>
</evidence>
<evidence type="ECO:0000259" key="1">
    <source>
        <dbReference type="Pfam" id="PF00501"/>
    </source>
</evidence>
<proteinExistence type="predicted"/>
<keyword evidence="2" id="KW-0436">Ligase</keyword>
<protein>
    <submittedName>
        <fullName evidence="2">O-succinylbenzoic acid--CoA ligase</fullName>
    </submittedName>
</protein>
<gene>
    <name evidence="2" type="ORF">DXB87_00275</name>
</gene>